<feature type="transmembrane region" description="Helical" evidence="6">
    <location>
        <begin position="168"/>
        <end position="189"/>
    </location>
</feature>
<keyword evidence="3 5" id="KW-0808">Transferase</keyword>
<evidence type="ECO:0000256" key="3">
    <source>
        <dbReference type="ARBA" id="ARBA00022679"/>
    </source>
</evidence>
<dbReference type="InterPro" id="IPR043130">
    <property type="entry name" value="CDP-OH_PTrfase_TM_dom"/>
</dbReference>
<gene>
    <name evidence="7" type="ORF">K7432_012367</name>
</gene>
<reference evidence="7 8" key="1">
    <citation type="submission" date="2023-04" db="EMBL/GenBank/DDBJ databases">
        <title>Genome of Basidiobolus ranarum AG-B5.</title>
        <authorList>
            <person name="Stajich J.E."/>
            <person name="Carter-House D."/>
            <person name="Gryganskyi A."/>
        </authorList>
    </citation>
    <scope>NUCLEOTIDE SEQUENCE [LARGE SCALE GENOMIC DNA]</scope>
    <source>
        <strain evidence="7 8">AG-B5</strain>
    </source>
</reference>
<feature type="transmembrane region" description="Helical" evidence="6">
    <location>
        <begin position="291"/>
        <end position="311"/>
    </location>
</feature>
<dbReference type="InterPro" id="IPR048254">
    <property type="entry name" value="CDP_ALCOHOL_P_TRANSF_CS"/>
</dbReference>
<evidence type="ECO:0000256" key="2">
    <source>
        <dbReference type="ARBA" id="ARBA00010441"/>
    </source>
</evidence>
<proteinExistence type="inferred from homology"/>
<comment type="similarity">
    <text evidence="2 5">Belongs to the CDP-alcohol phosphatidyltransferase class-I family.</text>
</comment>
<dbReference type="InterPro" id="IPR000462">
    <property type="entry name" value="CDP-OH_P_trans"/>
</dbReference>
<dbReference type="PANTHER" id="PTHR10414:SF37">
    <property type="entry name" value="BB IN A BOXCAR, ISOFORM C"/>
    <property type="match status" value="1"/>
</dbReference>
<evidence type="ECO:0008006" key="9">
    <source>
        <dbReference type="Google" id="ProtNLM"/>
    </source>
</evidence>
<protein>
    <recommendedName>
        <fullName evidence="9">Choline/ethanolaminephosphotransferase</fullName>
    </recommendedName>
</protein>
<feature type="transmembrane region" description="Helical" evidence="6">
    <location>
        <begin position="351"/>
        <end position="382"/>
    </location>
</feature>
<keyword evidence="8" id="KW-1185">Reference proteome</keyword>
<feature type="transmembrane region" description="Helical" evidence="6">
    <location>
        <begin position="258"/>
        <end position="279"/>
    </location>
</feature>
<name>A0ABR2WL26_9FUNG</name>
<feature type="transmembrane region" description="Helical" evidence="6">
    <location>
        <begin position="318"/>
        <end position="339"/>
    </location>
</feature>
<evidence type="ECO:0000256" key="5">
    <source>
        <dbReference type="RuleBase" id="RU003750"/>
    </source>
</evidence>
<dbReference type="PIRSF" id="PIRSF015665">
    <property type="entry name" value="CHOPT"/>
    <property type="match status" value="1"/>
</dbReference>
<dbReference type="InterPro" id="IPR014472">
    <property type="entry name" value="CHOPT"/>
</dbReference>
<feature type="transmembrane region" description="Helical" evidence="6">
    <location>
        <begin position="49"/>
        <end position="67"/>
    </location>
</feature>
<dbReference type="Pfam" id="PF01066">
    <property type="entry name" value="CDP-OH_P_transf"/>
    <property type="match status" value="1"/>
</dbReference>
<evidence type="ECO:0000256" key="4">
    <source>
        <dbReference type="ARBA" id="ARBA00023136"/>
    </source>
</evidence>
<keyword evidence="6" id="KW-0812">Transmembrane</keyword>
<evidence type="ECO:0000256" key="1">
    <source>
        <dbReference type="ARBA" id="ARBA00004370"/>
    </source>
</evidence>
<feature type="transmembrane region" description="Helical" evidence="6">
    <location>
        <begin position="224"/>
        <end position="246"/>
    </location>
</feature>
<feature type="transmembrane region" description="Helical" evidence="6">
    <location>
        <begin position="134"/>
        <end position="156"/>
    </location>
</feature>
<dbReference type="EMBL" id="JASJQH010001066">
    <property type="protein sequence ID" value="KAK9762167.1"/>
    <property type="molecule type" value="Genomic_DNA"/>
</dbReference>
<organism evidence="7 8">
    <name type="scientific">Basidiobolus ranarum</name>
    <dbReference type="NCBI Taxonomy" id="34480"/>
    <lineage>
        <taxon>Eukaryota</taxon>
        <taxon>Fungi</taxon>
        <taxon>Fungi incertae sedis</taxon>
        <taxon>Zoopagomycota</taxon>
        <taxon>Entomophthoromycotina</taxon>
        <taxon>Basidiobolomycetes</taxon>
        <taxon>Basidiobolales</taxon>
        <taxon>Basidiobolaceae</taxon>
        <taxon>Basidiobolus</taxon>
    </lineage>
</organism>
<sequence length="394" mass="43670">MPYIQQKYLNNLSKYKYSGVDKSLLSKYVLQYYWSGLVKLFPLWMAPNLITLLGFLCVIVNFFTVIILDPTLSEPVPSWIYLSYALGLWVYASLDAIDGKQARRTGTSGPLGEMFDHGCDALNTSFGTIICTSVLGIGQSWWALVAFLAATSNFYLSTWEEYHTGTLYLGYFSGPVEGIVLLVSVFALTGFVEGGSAFWKLSIRQILGITPGTLTWIPDFPTNQAFNLLSLIVLGANVVSSIVTVIKTSKKNNQSPVKALLGLLPFVSSVGLVYVWVSASPNIVAGHLTPFMVYCGCSFGYMVGRMILAHVTKAPFPYFPRIFLPLIFGALNAALPAYFNRDPILPLEYVFTYILVALTYSIAAYAHFAISVINDVCAYFDIWCLRIKHPKKTE</sequence>
<comment type="subcellular location">
    <subcellularLocation>
        <location evidence="1">Membrane</location>
    </subcellularLocation>
</comment>
<dbReference type="PANTHER" id="PTHR10414">
    <property type="entry name" value="ETHANOLAMINEPHOSPHOTRANSFERASE"/>
    <property type="match status" value="1"/>
</dbReference>
<evidence type="ECO:0000313" key="8">
    <source>
        <dbReference type="Proteomes" id="UP001479436"/>
    </source>
</evidence>
<dbReference type="Gene3D" id="1.20.120.1760">
    <property type="match status" value="1"/>
</dbReference>
<evidence type="ECO:0000313" key="7">
    <source>
        <dbReference type="EMBL" id="KAK9762167.1"/>
    </source>
</evidence>
<accession>A0ABR2WL26</accession>
<keyword evidence="4 6" id="KW-0472">Membrane</keyword>
<evidence type="ECO:0000256" key="6">
    <source>
        <dbReference type="SAM" id="Phobius"/>
    </source>
</evidence>
<feature type="transmembrane region" description="Helical" evidence="6">
    <location>
        <begin position="79"/>
        <end position="97"/>
    </location>
</feature>
<dbReference type="Proteomes" id="UP001479436">
    <property type="component" value="Unassembled WGS sequence"/>
</dbReference>
<comment type="caution">
    <text evidence="7">The sequence shown here is derived from an EMBL/GenBank/DDBJ whole genome shotgun (WGS) entry which is preliminary data.</text>
</comment>
<keyword evidence="6" id="KW-1133">Transmembrane helix</keyword>
<dbReference type="PROSITE" id="PS00379">
    <property type="entry name" value="CDP_ALCOHOL_P_TRANSF"/>
    <property type="match status" value="1"/>
</dbReference>